<evidence type="ECO:0000313" key="3">
    <source>
        <dbReference type="EMBL" id="PLR38774.1"/>
    </source>
</evidence>
<dbReference type="PROSITE" id="PS01227">
    <property type="entry name" value="UPF0012"/>
    <property type="match status" value="1"/>
</dbReference>
<dbReference type="InterPro" id="IPR036526">
    <property type="entry name" value="C-N_Hydrolase_sf"/>
</dbReference>
<proteinExistence type="inferred from homology"/>
<keyword evidence="4" id="KW-1185">Reference proteome</keyword>
<evidence type="ECO:0000313" key="4">
    <source>
        <dbReference type="Proteomes" id="UP000234240"/>
    </source>
</evidence>
<comment type="similarity">
    <text evidence="1">Belongs to the carbon-nitrogen hydrolase superfamily. NIT1/NIT2 family.</text>
</comment>
<dbReference type="NCBIfam" id="NF033621">
    <property type="entry name" value="de_GSH_amidase"/>
    <property type="match status" value="1"/>
</dbReference>
<dbReference type="Proteomes" id="UP000234240">
    <property type="component" value="Unassembled WGS sequence"/>
</dbReference>
<dbReference type="InterPro" id="IPR047999">
    <property type="entry name" value="De_GSH_amidase"/>
</dbReference>
<reference evidence="3 4" key="1">
    <citation type="submission" date="2017-12" db="EMBL/GenBank/DDBJ databases">
        <title>Characterization of six clinical isolates of Enterochimera gen. nov., a novel genus of the Yersiniaciae family and the three species Enterochimera arupensis sp. nov., Enterochimera coloradensis sp. nov, and Enterochimera californica sp. nov.</title>
        <authorList>
            <person name="Rossi A."/>
            <person name="Fisher M."/>
        </authorList>
    </citation>
    <scope>NUCLEOTIDE SEQUENCE [LARGE SCALE GENOMIC DNA]</scope>
    <source>
        <strain evidence="4">2015-Iso6</strain>
    </source>
</reference>
<accession>A0A2N5EA28</accession>
<dbReference type="RefSeq" id="WP_101815719.1">
    <property type="nucleotide sequence ID" value="NZ_PJZF01000005.1"/>
</dbReference>
<dbReference type="AlphaFoldDB" id="A0A2N5EA28"/>
<evidence type="ECO:0000256" key="1">
    <source>
        <dbReference type="ARBA" id="ARBA00010613"/>
    </source>
</evidence>
<dbReference type="GO" id="GO:0016787">
    <property type="term" value="F:hydrolase activity"/>
    <property type="evidence" value="ECO:0007669"/>
    <property type="project" value="UniProtKB-KW"/>
</dbReference>
<dbReference type="Gene3D" id="3.60.110.10">
    <property type="entry name" value="Carbon-nitrogen hydrolase"/>
    <property type="match status" value="1"/>
</dbReference>
<dbReference type="InterPro" id="IPR003010">
    <property type="entry name" value="C-N_Hydrolase"/>
</dbReference>
<dbReference type="InterPro" id="IPR001110">
    <property type="entry name" value="UPF0012_CS"/>
</dbReference>
<gene>
    <name evidence="3" type="ORF">CYR55_08510</name>
</gene>
<dbReference type="PROSITE" id="PS50263">
    <property type="entry name" value="CN_HYDROLASE"/>
    <property type="match status" value="1"/>
</dbReference>
<dbReference type="EMBL" id="PJZF01000005">
    <property type="protein sequence ID" value="PLR38774.1"/>
    <property type="molecule type" value="Genomic_DNA"/>
</dbReference>
<feature type="domain" description="CN hydrolase" evidence="2">
    <location>
        <begin position="1"/>
        <end position="238"/>
    </location>
</feature>
<sequence>MKVALGQFVISSEWQSNAETCQILMARAVQAGAELLILPEACMAQDGSDADGVLRLAQPLDGPFVSQLLTASRGSTLTTIAGMHTPSGDGLVYNVLVVVRDGRLIAHYNKLHLYDAWEMKESKNVKPGSEVPPLLEVAGFNVGLMTCYDLRFPDMARRLVMDGADVLVVPSAWVKGPLKEKHWEVLATARALENTSYLIGVSACGGRNIGNSLVIDPMGMAIAHAAEEPALIFAELDKTRLAQVRHALPVLENQRFARPQLRNEQDA</sequence>
<comment type="caution">
    <text evidence="3">The sequence shown here is derived from an EMBL/GenBank/DDBJ whole genome shotgun (WGS) entry which is preliminary data.</text>
</comment>
<dbReference type="SUPFAM" id="SSF56317">
    <property type="entry name" value="Carbon-nitrogen hydrolase"/>
    <property type="match status" value="1"/>
</dbReference>
<dbReference type="PANTHER" id="PTHR23088">
    <property type="entry name" value="NITRILASE-RELATED"/>
    <property type="match status" value="1"/>
</dbReference>
<dbReference type="Pfam" id="PF00795">
    <property type="entry name" value="CN_hydrolase"/>
    <property type="match status" value="1"/>
</dbReference>
<dbReference type="PANTHER" id="PTHR23088:SF27">
    <property type="entry name" value="DEAMINATED GLUTATHIONE AMIDASE"/>
    <property type="match status" value="1"/>
</dbReference>
<dbReference type="OrthoDB" id="9811121at2"/>
<keyword evidence="3" id="KW-0378">Hydrolase</keyword>
<organism evidence="3 4">
    <name type="scientific">Chimaeribacter californicus</name>
    <dbReference type="NCBI Taxonomy" id="2060067"/>
    <lineage>
        <taxon>Bacteria</taxon>
        <taxon>Pseudomonadati</taxon>
        <taxon>Pseudomonadota</taxon>
        <taxon>Gammaproteobacteria</taxon>
        <taxon>Enterobacterales</taxon>
        <taxon>Yersiniaceae</taxon>
        <taxon>Chimaeribacter</taxon>
    </lineage>
</organism>
<dbReference type="CDD" id="cd07581">
    <property type="entry name" value="nitrilase_3"/>
    <property type="match status" value="1"/>
</dbReference>
<name>A0A2N5EA28_9GAMM</name>
<protein>
    <submittedName>
        <fullName evidence="3">Hydrolase</fullName>
    </submittedName>
</protein>
<evidence type="ECO:0000259" key="2">
    <source>
        <dbReference type="PROSITE" id="PS50263"/>
    </source>
</evidence>